<evidence type="ECO:0000256" key="11">
    <source>
        <dbReference type="ARBA" id="ARBA00054940"/>
    </source>
</evidence>
<evidence type="ECO:0000256" key="8">
    <source>
        <dbReference type="ARBA" id="ARBA00022801"/>
    </source>
</evidence>
<dbReference type="InterPro" id="IPR011611">
    <property type="entry name" value="PfkB_dom"/>
</dbReference>
<dbReference type="SUPFAM" id="SSF53613">
    <property type="entry name" value="Ribokinase-like"/>
    <property type="match status" value="1"/>
</dbReference>
<evidence type="ECO:0000256" key="12">
    <source>
        <dbReference type="ARBA" id="ARBA00093218"/>
    </source>
</evidence>
<evidence type="ECO:0000313" key="18">
    <source>
        <dbReference type="EMBL" id="CAD8421002.1"/>
    </source>
</evidence>
<evidence type="ECO:0000256" key="10">
    <source>
        <dbReference type="ARBA" id="ARBA00023080"/>
    </source>
</evidence>
<evidence type="ECO:0000256" key="9">
    <source>
        <dbReference type="ARBA" id="ARBA00022842"/>
    </source>
</evidence>
<dbReference type="InterPro" id="IPR029001">
    <property type="entry name" value="ITPase-like_fam"/>
</dbReference>
<comment type="catalytic activity">
    <reaction evidence="12">
        <text>ITP + H2O = IMP + diphosphate + H(+)</text>
        <dbReference type="Rhea" id="RHEA:29399"/>
        <dbReference type="ChEBI" id="CHEBI:15377"/>
        <dbReference type="ChEBI" id="CHEBI:15378"/>
        <dbReference type="ChEBI" id="CHEBI:33019"/>
        <dbReference type="ChEBI" id="CHEBI:58053"/>
        <dbReference type="ChEBI" id="CHEBI:61402"/>
        <dbReference type="EC" id="3.6.1.66"/>
    </reaction>
    <physiologicalReaction direction="left-to-right" evidence="12">
        <dbReference type="Rhea" id="RHEA:29400"/>
    </physiologicalReaction>
</comment>
<evidence type="ECO:0000256" key="14">
    <source>
        <dbReference type="ARBA" id="ARBA00093271"/>
    </source>
</evidence>
<evidence type="ECO:0000256" key="16">
    <source>
        <dbReference type="RuleBase" id="RU003781"/>
    </source>
</evidence>
<dbReference type="InterPro" id="IPR027502">
    <property type="entry name" value="ITPase"/>
</dbReference>
<dbReference type="PANTHER" id="PTHR11067">
    <property type="entry name" value="INOSINE TRIPHOSPHATE PYROPHOSPHATASE/HAM1 PROTEIN"/>
    <property type="match status" value="1"/>
</dbReference>
<keyword evidence="7" id="KW-0418">Kinase</keyword>
<comment type="function">
    <text evidence="15">Pyrophosphatase that hydrolyzes non-canonical purine nucleotides such as inosine triphosphate (ITP), deoxyinosine triphosphate (dITP) or xanthosine 5'-triphosphate (XTP) to their respective monophosphate derivatives. The enzyme does not distinguish between the deoxy- and ribose forms. Probably excludes non-canonical purines from RNA and DNA precursor pools, thus preventing their incorporation into RNA and DNA and avoiding chromosomal lesions.</text>
</comment>
<sequence>MAQELLDRGVRVAVIVTLGARGCMVVEKNTLVTFVHVPDNLPCNKEPVVDTVGAGDAFCGALAAYLSSGFDLASAAKMSCGVASMSVRKRGAQASYPTQDELPHQLRAVGVADETESSGNLTTTPTTVMKPSITFVTGNKKKLEEVQRIMNVDEANFPYGIVNVKIDLPEFQGDPMFIAEEKCKIAAKMVGGPVLTEDTSLCFNALNGLPGPYIKWFLEKCGLDGLNNMLAGDDDKNAYAQTIVAFCNGPGDKVHLFDGRTNGKIVRPRGSLDFGWDPIFEPDEGKGKTYAEMKKDDKNAISHRGRSFSKFRHFLVSIDK</sequence>
<comment type="catalytic activity">
    <reaction evidence="13">
        <text>dITP + H2O = dIMP + diphosphate + H(+)</text>
        <dbReference type="Rhea" id="RHEA:28342"/>
        <dbReference type="ChEBI" id="CHEBI:15377"/>
        <dbReference type="ChEBI" id="CHEBI:15378"/>
        <dbReference type="ChEBI" id="CHEBI:33019"/>
        <dbReference type="ChEBI" id="CHEBI:61194"/>
        <dbReference type="ChEBI" id="CHEBI:61382"/>
        <dbReference type="EC" id="3.6.1.66"/>
    </reaction>
    <physiologicalReaction direction="left-to-right" evidence="13">
        <dbReference type="Rhea" id="RHEA:28343"/>
    </physiologicalReaction>
</comment>
<dbReference type="NCBIfam" id="TIGR00042">
    <property type="entry name" value="RdgB/HAM1 family non-canonical purine NTP pyrophosphatase"/>
    <property type="match status" value="1"/>
</dbReference>
<evidence type="ECO:0000256" key="3">
    <source>
        <dbReference type="ARBA" id="ARBA00022490"/>
    </source>
</evidence>
<evidence type="ECO:0000256" key="4">
    <source>
        <dbReference type="ARBA" id="ARBA00022679"/>
    </source>
</evidence>
<dbReference type="GO" id="GO:0046872">
    <property type="term" value="F:metal ion binding"/>
    <property type="evidence" value="ECO:0007669"/>
    <property type="project" value="UniProtKB-KW"/>
</dbReference>
<evidence type="ECO:0000256" key="1">
    <source>
        <dbReference type="ARBA" id="ARBA00004496"/>
    </source>
</evidence>
<keyword evidence="10 15" id="KW-0546">Nucleotide metabolism</keyword>
<feature type="binding site" evidence="15">
    <location>
        <position position="182"/>
    </location>
    <ligand>
        <name>ITP</name>
        <dbReference type="ChEBI" id="CHEBI:61402"/>
    </ligand>
</feature>
<dbReference type="PROSITE" id="PS00584">
    <property type="entry name" value="PFKB_KINASES_2"/>
    <property type="match status" value="1"/>
</dbReference>
<keyword evidence="4" id="KW-0808">Transferase</keyword>
<dbReference type="GO" id="GO:0035870">
    <property type="term" value="F:dITP diphosphatase activity"/>
    <property type="evidence" value="ECO:0007669"/>
    <property type="project" value="UniProtKB-UniRule"/>
</dbReference>
<dbReference type="GO" id="GO:0036220">
    <property type="term" value="F:ITP diphosphatase activity"/>
    <property type="evidence" value="ECO:0007669"/>
    <property type="project" value="UniProtKB-UniRule"/>
</dbReference>
<name>A0A7S0CEP2_9STRA</name>
<dbReference type="EMBL" id="HBEL01036610">
    <property type="protein sequence ID" value="CAD8421002.1"/>
    <property type="molecule type" value="Transcribed_RNA"/>
</dbReference>
<evidence type="ECO:0000256" key="7">
    <source>
        <dbReference type="ARBA" id="ARBA00022777"/>
    </source>
</evidence>
<dbReference type="GO" id="GO:0016301">
    <property type="term" value="F:kinase activity"/>
    <property type="evidence" value="ECO:0007669"/>
    <property type="project" value="UniProtKB-KW"/>
</dbReference>
<dbReference type="FunFam" id="3.90.950.10:FF:000003">
    <property type="entry name" value="Inosine triphosphate pyrophosphatase"/>
    <property type="match status" value="1"/>
</dbReference>
<dbReference type="InterPro" id="IPR002637">
    <property type="entry name" value="RdgB/HAM1"/>
</dbReference>
<comment type="function">
    <text evidence="11">Pyrophosphatase that hydrolyzes the non-canonical purine nucleotides inosine triphosphate (ITP), deoxyinosine triphosphate (dITP) as well as 2'-deoxy-N-6-hydroxylaminopurine triphosphate (dHAPTP) and xanthosine 5'-triphosphate (XTP) to their respective monophosphate derivatives. The enzyme does not distinguish between the deoxy- and ribose forms. Probably excludes non-canonical purines from RNA and DNA precursor pools, thus preventing their incorporation into RNA and DNA and avoiding chromosomal lesions.</text>
</comment>
<feature type="binding site" evidence="15">
    <location>
        <position position="170"/>
    </location>
    <ligand>
        <name>Mg(2+)</name>
        <dbReference type="ChEBI" id="CHEBI:18420"/>
    </ligand>
</feature>
<dbReference type="GO" id="GO:0036222">
    <property type="term" value="F:XTP diphosphatase activity"/>
    <property type="evidence" value="ECO:0007669"/>
    <property type="project" value="UniProtKB-UniRule"/>
</dbReference>
<feature type="domain" description="Carbohydrate kinase PfkB" evidence="17">
    <location>
        <begin position="2"/>
        <end position="98"/>
    </location>
</feature>
<keyword evidence="8 15" id="KW-0378">Hydrolase</keyword>
<dbReference type="CDD" id="cd00515">
    <property type="entry name" value="HAM1"/>
    <property type="match status" value="1"/>
</dbReference>
<dbReference type="GO" id="GO:0000166">
    <property type="term" value="F:nucleotide binding"/>
    <property type="evidence" value="ECO:0007669"/>
    <property type="project" value="UniProtKB-KW"/>
</dbReference>
<comment type="catalytic activity">
    <reaction evidence="15">
        <text>XTP + H2O = XMP + diphosphate + H(+)</text>
        <dbReference type="Rhea" id="RHEA:28610"/>
        <dbReference type="ChEBI" id="CHEBI:15377"/>
        <dbReference type="ChEBI" id="CHEBI:15378"/>
        <dbReference type="ChEBI" id="CHEBI:33019"/>
        <dbReference type="ChEBI" id="CHEBI:57464"/>
        <dbReference type="ChEBI" id="CHEBI:61314"/>
        <dbReference type="EC" id="3.6.1.66"/>
    </reaction>
</comment>
<evidence type="ECO:0000256" key="5">
    <source>
        <dbReference type="ARBA" id="ARBA00022723"/>
    </source>
</evidence>
<accession>A0A7S0CEP2</accession>
<keyword evidence="6 15" id="KW-0547">Nucleotide-binding</keyword>
<keyword evidence="5 15" id="KW-0479">Metal-binding</keyword>
<dbReference type="InterPro" id="IPR029056">
    <property type="entry name" value="Ribokinase-like"/>
</dbReference>
<dbReference type="Gene3D" id="3.40.1190.20">
    <property type="match status" value="1"/>
</dbReference>
<evidence type="ECO:0000256" key="6">
    <source>
        <dbReference type="ARBA" id="ARBA00022741"/>
    </source>
</evidence>
<evidence type="ECO:0000256" key="13">
    <source>
        <dbReference type="ARBA" id="ARBA00093255"/>
    </source>
</evidence>
<dbReference type="Gene3D" id="3.90.950.10">
    <property type="match status" value="1"/>
</dbReference>
<dbReference type="AlphaFoldDB" id="A0A7S0CEP2"/>
<dbReference type="Pfam" id="PF01725">
    <property type="entry name" value="Ham1p_like"/>
    <property type="match status" value="1"/>
</dbReference>
<evidence type="ECO:0000256" key="2">
    <source>
        <dbReference type="ARBA" id="ARBA00008023"/>
    </source>
</evidence>
<feature type="binding site" evidence="15">
    <location>
        <begin position="198"/>
        <end position="199"/>
    </location>
    <ligand>
        <name>ITP</name>
        <dbReference type="ChEBI" id="CHEBI:61402"/>
    </ligand>
</feature>
<dbReference type="GO" id="GO:0009204">
    <property type="term" value="P:deoxyribonucleoside triphosphate catabolic process"/>
    <property type="evidence" value="ECO:0007669"/>
    <property type="project" value="UniProtKB-UniRule"/>
</dbReference>
<dbReference type="SUPFAM" id="SSF52972">
    <property type="entry name" value="ITPase-like"/>
    <property type="match status" value="1"/>
</dbReference>
<feature type="binding site" evidence="15">
    <location>
        <begin position="137"/>
        <end position="142"/>
    </location>
    <ligand>
        <name>ITP</name>
        <dbReference type="ChEBI" id="CHEBI:61402"/>
    </ligand>
</feature>
<comment type="similarity">
    <text evidence="2 15 16">Belongs to the HAM1 NTPase family.</text>
</comment>
<comment type="catalytic activity">
    <reaction evidence="14">
        <text>N(6)-hydroxy-dATP + H2O = N(6)-hydroxy-dAMP + diphosphate + H(+)</text>
        <dbReference type="Rhea" id="RHEA:83971"/>
        <dbReference type="ChEBI" id="CHEBI:15377"/>
        <dbReference type="ChEBI" id="CHEBI:15378"/>
        <dbReference type="ChEBI" id="CHEBI:33019"/>
        <dbReference type="ChEBI" id="CHEBI:233529"/>
        <dbReference type="ChEBI" id="CHEBI:233530"/>
    </reaction>
    <physiologicalReaction direction="left-to-right" evidence="14">
        <dbReference type="Rhea" id="RHEA:83972"/>
    </physiologicalReaction>
</comment>
<proteinExistence type="inferred from homology"/>
<dbReference type="EC" id="3.6.1.66" evidence="15"/>
<gene>
    <name evidence="18" type="ORF">PINE0816_LOCUS17153</name>
</gene>
<dbReference type="PANTHER" id="PTHR11067:SF9">
    <property type="entry name" value="INOSINE TRIPHOSPHATE PYROPHOSPHATASE"/>
    <property type="match status" value="1"/>
</dbReference>
<organism evidence="18">
    <name type="scientific">Proboscia inermis</name>
    <dbReference type="NCBI Taxonomy" id="420281"/>
    <lineage>
        <taxon>Eukaryota</taxon>
        <taxon>Sar</taxon>
        <taxon>Stramenopiles</taxon>
        <taxon>Ochrophyta</taxon>
        <taxon>Bacillariophyta</taxon>
        <taxon>Coscinodiscophyceae</taxon>
        <taxon>Rhizosoleniophycidae</taxon>
        <taxon>Rhizosoleniales</taxon>
        <taxon>Rhizosoleniaceae</taxon>
        <taxon>Proboscia</taxon>
    </lineage>
</organism>
<feature type="binding site" evidence="15">
    <location>
        <position position="298"/>
    </location>
    <ligand>
        <name>ITP</name>
        <dbReference type="ChEBI" id="CHEBI:61402"/>
    </ligand>
</feature>
<dbReference type="Pfam" id="PF00294">
    <property type="entry name" value="PfkB"/>
    <property type="match status" value="1"/>
</dbReference>
<feature type="binding site" evidence="15">
    <location>
        <position position="198"/>
    </location>
    <ligand>
        <name>Mg(2+)</name>
        <dbReference type="ChEBI" id="CHEBI:18420"/>
    </ligand>
</feature>
<dbReference type="InterPro" id="IPR002173">
    <property type="entry name" value="Carboh/pur_kinase_PfkB_CS"/>
</dbReference>
<keyword evidence="3 15" id="KW-0963">Cytoplasm</keyword>
<keyword evidence="15" id="KW-0464">Manganese</keyword>
<keyword evidence="9 15" id="KW-0460">Magnesium</keyword>
<evidence type="ECO:0000259" key="17">
    <source>
        <dbReference type="Pfam" id="PF00294"/>
    </source>
</evidence>
<comment type="subcellular location">
    <subcellularLocation>
        <location evidence="1 15">Cytoplasm</location>
    </subcellularLocation>
</comment>
<protein>
    <recommendedName>
        <fullName evidence="15">Inosine triphosphate pyrophosphatase</fullName>
        <shortName evidence="15">ITPase</shortName>
        <shortName evidence="15">Inosine triphosphatase</shortName>
        <ecNumber evidence="15">3.6.1.66</ecNumber>
    </recommendedName>
    <alternativeName>
        <fullName evidence="15">Non-canonical purine NTP pyrophosphatase</fullName>
    </alternativeName>
    <alternativeName>
        <fullName evidence="15">Non-standard purine NTP pyrophosphatase</fullName>
    </alternativeName>
    <alternativeName>
        <fullName evidence="15">Nucleoside-triphosphate diphosphatase</fullName>
    </alternativeName>
    <alternativeName>
        <fullName evidence="15">Nucleoside-triphosphate pyrophosphatase</fullName>
        <shortName evidence="15">NTPase</shortName>
    </alternativeName>
    <alternativeName>
        <fullName evidence="15">XTP/dITP diphosphatase</fullName>
    </alternativeName>
</protein>
<reference evidence="18" key="1">
    <citation type="submission" date="2021-01" db="EMBL/GenBank/DDBJ databases">
        <authorList>
            <person name="Corre E."/>
            <person name="Pelletier E."/>
            <person name="Niang G."/>
            <person name="Scheremetjew M."/>
            <person name="Finn R."/>
            <person name="Kale V."/>
            <person name="Holt S."/>
            <person name="Cochrane G."/>
            <person name="Meng A."/>
            <person name="Brown T."/>
            <person name="Cohen L."/>
        </authorList>
    </citation>
    <scope>NUCLEOTIDE SEQUENCE</scope>
    <source>
        <strain evidence="18">CCAP1064/1</strain>
    </source>
</reference>
<comment type="subunit">
    <text evidence="15">Homodimer.</text>
</comment>
<feature type="binding site" evidence="15">
    <location>
        <begin position="274"/>
        <end position="277"/>
    </location>
    <ligand>
        <name>ITP</name>
        <dbReference type="ChEBI" id="CHEBI:61402"/>
    </ligand>
</feature>
<dbReference type="GO" id="GO:0009117">
    <property type="term" value="P:nucleotide metabolic process"/>
    <property type="evidence" value="ECO:0007669"/>
    <property type="project" value="UniProtKB-KW"/>
</dbReference>
<dbReference type="GO" id="GO:0005737">
    <property type="term" value="C:cytoplasm"/>
    <property type="evidence" value="ECO:0007669"/>
    <property type="project" value="UniProtKB-SubCell"/>
</dbReference>
<dbReference type="HAMAP" id="MF_03148">
    <property type="entry name" value="HAM1_NTPase"/>
    <property type="match status" value="1"/>
</dbReference>
<feature type="binding site" evidence="15">
    <location>
        <begin position="303"/>
        <end position="304"/>
    </location>
    <ligand>
        <name>ITP</name>
        <dbReference type="ChEBI" id="CHEBI:61402"/>
    </ligand>
</feature>
<evidence type="ECO:0000256" key="15">
    <source>
        <dbReference type="HAMAP-Rule" id="MF_03148"/>
    </source>
</evidence>
<comment type="cofactor">
    <cofactor evidence="15">
        <name>Mg(2+)</name>
        <dbReference type="ChEBI" id="CHEBI:18420"/>
    </cofactor>
    <cofactor evidence="15">
        <name>Mn(2+)</name>
        <dbReference type="ChEBI" id="CHEBI:29035"/>
    </cofactor>
    <text evidence="15">Binds 1 divalent metal cation per subunit; can use either Mg(2+) or Mn(2+).</text>
</comment>